<sequence>MDATLEFEYHSIAMNTMTIARVPVSSPPSHAPDVKRSSFKGELAGKGNATTEAVVGLLAGMVYGATSPLAGHPFDTVKTKMQAQASHRNCTSMDVVRYVYKTEGVKGFYRGLVPALTGGSIFGGIVLGAYGGTFAACEGTILAEPIPGTGGLRGAVVAGGIVSAASRSVIETPLALIKIRRQTGQSWLISPQSQHTLVNAGLQVKELYKGMGPTFWRSTFMLGTFFILNDYAVRLIPDVVNAPVVGPFVKGGVCATIGWLLAWPIEVVKSRVQADRTSNYGNKTTIRLIREIVKEEGLARTFRGIGPGICKSFVSNGAAMFMFHFLHEFMEKDESSS</sequence>
<evidence type="ECO:0008006" key="12">
    <source>
        <dbReference type="Google" id="ProtNLM"/>
    </source>
</evidence>
<evidence type="ECO:0000256" key="7">
    <source>
        <dbReference type="ARBA" id="ARBA00023128"/>
    </source>
</evidence>
<feature type="repeat" description="Solcar" evidence="9">
    <location>
        <begin position="242"/>
        <end position="329"/>
    </location>
</feature>
<evidence type="ECO:0000256" key="3">
    <source>
        <dbReference type="ARBA" id="ARBA00022448"/>
    </source>
</evidence>
<organism evidence="11">
    <name type="scientific">Guillardia theta</name>
    <name type="common">Cryptophyte</name>
    <name type="synonym">Cryptomonas phi</name>
    <dbReference type="NCBI Taxonomy" id="55529"/>
    <lineage>
        <taxon>Eukaryota</taxon>
        <taxon>Cryptophyceae</taxon>
        <taxon>Pyrenomonadales</taxon>
        <taxon>Geminigeraceae</taxon>
        <taxon>Guillardia</taxon>
    </lineage>
</organism>
<gene>
    <name evidence="11" type="ORF">GTHE00462_LOCUS31155</name>
</gene>
<dbReference type="PANTHER" id="PTHR45624:SF58">
    <property type="entry name" value="CARRIER PROTEIN, PUTATIVE-RELATED"/>
    <property type="match status" value="1"/>
</dbReference>
<evidence type="ECO:0000256" key="8">
    <source>
        <dbReference type="ARBA" id="ARBA00023136"/>
    </source>
</evidence>
<evidence type="ECO:0000256" key="6">
    <source>
        <dbReference type="ARBA" id="ARBA00022989"/>
    </source>
</evidence>
<dbReference type="PROSITE" id="PS50920">
    <property type="entry name" value="SOLCAR"/>
    <property type="match status" value="2"/>
</dbReference>
<feature type="repeat" description="Solcar" evidence="9">
    <location>
        <begin position="51"/>
        <end position="136"/>
    </location>
</feature>
<dbReference type="InterPro" id="IPR023395">
    <property type="entry name" value="MCP_dom_sf"/>
</dbReference>
<dbReference type="InterPro" id="IPR018108">
    <property type="entry name" value="MCP_transmembrane"/>
</dbReference>
<accession>A0A7S4UF60</accession>
<reference evidence="11" key="1">
    <citation type="submission" date="2021-01" db="EMBL/GenBank/DDBJ databases">
        <authorList>
            <person name="Corre E."/>
            <person name="Pelletier E."/>
            <person name="Niang G."/>
            <person name="Scheremetjew M."/>
            <person name="Finn R."/>
            <person name="Kale V."/>
            <person name="Holt S."/>
            <person name="Cochrane G."/>
            <person name="Meng A."/>
            <person name="Brown T."/>
            <person name="Cohen L."/>
        </authorList>
    </citation>
    <scope>NUCLEOTIDE SEQUENCE</scope>
    <source>
        <strain evidence="11">CCMP 2712</strain>
    </source>
</reference>
<keyword evidence="7" id="KW-0496">Mitochondrion</keyword>
<evidence type="ECO:0000256" key="10">
    <source>
        <dbReference type="RuleBase" id="RU000488"/>
    </source>
</evidence>
<keyword evidence="8 9" id="KW-0472">Membrane</keyword>
<evidence type="ECO:0000256" key="2">
    <source>
        <dbReference type="ARBA" id="ARBA00006375"/>
    </source>
</evidence>
<dbReference type="AlphaFoldDB" id="A0A7S4UF60"/>
<evidence type="ECO:0000256" key="9">
    <source>
        <dbReference type="PROSITE-ProRule" id="PRU00282"/>
    </source>
</evidence>
<keyword evidence="6" id="KW-1133">Transmembrane helix</keyword>
<dbReference type="GO" id="GO:1990575">
    <property type="term" value="P:mitochondrial L-ornithine transmembrane transport"/>
    <property type="evidence" value="ECO:0007669"/>
    <property type="project" value="TreeGrafter"/>
</dbReference>
<evidence type="ECO:0000313" key="11">
    <source>
        <dbReference type="EMBL" id="CAE2327602.1"/>
    </source>
</evidence>
<dbReference type="PANTHER" id="PTHR45624">
    <property type="entry name" value="MITOCHONDRIAL BASIC AMINO ACIDS TRANSPORTER-RELATED"/>
    <property type="match status" value="1"/>
</dbReference>
<dbReference type="Pfam" id="PF00153">
    <property type="entry name" value="Mito_carr"/>
    <property type="match status" value="2"/>
</dbReference>
<name>A0A7S4UF60_GUITH</name>
<evidence type="ECO:0000256" key="5">
    <source>
        <dbReference type="ARBA" id="ARBA00022737"/>
    </source>
</evidence>
<dbReference type="SUPFAM" id="SSF103506">
    <property type="entry name" value="Mitochondrial carrier"/>
    <property type="match status" value="1"/>
</dbReference>
<dbReference type="InterPro" id="IPR050567">
    <property type="entry name" value="Mitochondrial_Carrier"/>
</dbReference>
<evidence type="ECO:0000256" key="1">
    <source>
        <dbReference type="ARBA" id="ARBA00004225"/>
    </source>
</evidence>
<dbReference type="EMBL" id="HBKN01039821">
    <property type="protein sequence ID" value="CAE2327602.1"/>
    <property type="molecule type" value="Transcribed_RNA"/>
</dbReference>
<proteinExistence type="inferred from homology"/>
<protein>
    <recommendedName>
        <fullName evidence="12">Mitochondrial carrier protein</fullName>
    </recommendedName>
</protein>
<keyword evidence="4 9" id="KW-0812">Transmembrane</keyword>
<comment type="similarity">
    <text evidence="2 10">Belongs to the mitochondrial carrier (TC 2.A.29) family.</text>
</comment>
<dbReference type="GO" id="GO:0031966">
    <property type="term" value="C:mitochondrial membrane"/>
    <property type="evidence" value="ECO:0007669"/>
    <property type="project" value="UniProtKB-SubCell"/>
</dbReference>
<keyword evidence="3 10" id="KW-0813">Transport</keyword>
<evidence type="ECO:0000256" key="4">
    <source>
        <dbReference type="ARBA" id="ARBA00022692"/>
    </source>
</evidence>
<dbReference type="Gene3D" id="1.50.40.10">
    <property type="entry name" value="Mitochondrial carrier domain"/>
    <property type="match status" value="2"/>
</dbReference>
<dbReference type="GO" id="GO:0000064">
    <property type="term" value="F:L-ornithine transmembrane transporter activity"/>
    <property type="evidence" value="ECO:0007669"/>
    <property type="project" value="TreeGrafter"/>
</dbReference>
<comment type="subcellular location">
    <subcellularLocation>
        <location evidence="1">Mitochondrion membrane</location>
        <topology evidence="1">Multi-pass membrane protein</topology>
    </subcellularLocation>
</comment>
<keyword evidence="5" id="KW-0677">Repeat</keyword>